<evidence type="ECO:0000313" key="2">
    <source>
        <dbReference type="Proteomes" id="UP001059836"/>
    </source>
</evidence>
<organism evidence="1 2">
    <name type="scientific">Gordonia pseudamarae</name>
    <dbReference type="NCBI Taxonomy" id="2831662"/>
    <lineage>
        <taxon>Bacteria</taxon>
        <taxon>Bacillati</taxon>
        <taxon>Actinomycetota</taxon>
        <taxon>Actinomycetes</taxon>
        <taxon>Mycobacteriales</taxon>
        <taxon>Gordoniaceae</taxon>
        <taxon>Gordonia</taxon>
    </lineage>
</organism>
<protein>
    <submittedName>
        <fullName evidence="1">Uncharacterized protein</fullName>
    </submittedName>
</protein>
<accession>A0ABX6IGP5</accession>
<evidence type="ECO:0000313" key="1">
    <source>
        <dbReference type="EMBL" id="QHN34536.1"/>
    </source>
</evidence>
<gene>
    <name evidence="1" type="ORF">GII31_06095</name>
</gene>
<dbReference type="EMBL" id="CP045809">
    <property type="protein sequence ID" value="QHN34536.1"/>
    <property type="molecule type" value="Genomic_DNA"/>
</dbReference>
<sequence length="480" mass="52840">MAAITGPDSPLDAAVFSTAARRMLRPRTARTRHSGEVVTRAGVIGTINQCPNEQPPPSAGFPAIDTIMGEDVRRLAGITPIPEEIAAAMAELEGMTVDRSDPRYVDLIDRFRTVVADVTGVRPHDTYHLDRYQGSPLSWPVLVAVLRRWLPLDFDGRLVDLVGLLPEPRPSDCRAPDLGDVAGIITEALDPGSVQAPARRRVRGRIRGIDIDDLRPPEYPAGVDYATWILLRDREPEWLLPGVGKLEKDSVVAMQTNPMFIDAFLIGLNTQLMDEMRWRNIPIDRSTTPLLTFWRHVDYQTGLRVADIREVGSWPADSPLGAPSHQVPQPGDDDQDNDLVLVFRTDLFRRYPKTLVYLVKTPAAPQPPGSIDAKLAQTPVLTYPQAATSEQARAAREFIGPNFTGTVAKDIVFFSFDIRPTDLKDYWLVLDEPPAELRFRAPTAVAADAGDTSAAFAAATVDTPTRVAFNGRDLLAHGLL</sequence>
<proteinExistence type="predicted"/>
<reference evidence="1" key="1">
    <citation type="journal article" date="2021" name="Nat. Microbiol.">
        <title>Cocultivation of an ultrasmall environmental parasitic bacterium with lytic ability against bacteria associated with wastewater foams.</title>
        <authorList>
            <person name="Batinovic S."/>
            <person name="Rose J.J.A."/>
            <person name="Ratcliffe J."/>
            <person name="Seviour R.J."/>
            <person name="Petrovski S."/>
        </authorList>
    </citation>
    <scope>NUCLEOTIDE SEQUENCE</scope>
    <source>
        <strain evidence="1">CON9</strain>
    </source>
</reference>
<keyword evidence="2" id="KW-1185">Reference proteome</keyword>
<dbReference type="RefSeq" id="WP_213247745.1">
    <property type="nucleotide sequence ID" value="NZ_CP045806.1"/>
</dbReference>
<dbReference type="Proteomes" id="UP001059836">
    <property type="component" value="Chromosome"/>
</dbReference>
<name>A0ABX6IGP5_9ACTN</name>